<gene>
    <name evidence="4" type="ORF">ACFFUT_05105</name>
</gene>
<dbReference type="Gene3D" id="3.40.50.150">
    <property type="entry name" value="Vaccinia Virus protein VP39"/>
    <property type="match status" value="1"/>
</dbReference>
<evidence type="ECO:0000256" key="1">
    <source>
        <dbReference type="ARBA" id="ARBA00022603"/>
    </source>
</evidence>
<dbReference type="PANTHER" id="PTHR43861:SF1">
    <property type="entry name" value="TRANS-ACONITATE 2-METHYLTRANSFERASE"/>
    <property type="match status" value="1"/>
</dbReference>
<keyword evidence="1 4" id="KW-0489">Methyltransferase</keyword>
<reference evidence="4 5" key="1">
    <citation type="submission" date="2024-09" db="EMBL/GenBank/DDBJ databases">
        <authorList>
            <person name="Sun Q."/>
            <person name="Mori K."/>
        </authorList>
    </citation>
    <scope>NUCLEOTIDE SEQUENCE [LARGE SCALE GENOMIC DNA]</scope>
    <source>
        <strain evidence="4 5">CECT 8726</strain>
    </source>
</reference>
<dbReference type="Proteomes" id="UP001589683">
    <property type="component" value="Unassembled WGS sequence"/>
</dbReference>
<evidence type="ECO:0000259" key="3">
    <source>
        <dbReference type="Pfam" id="PF13649"/>
    </source>
</evidence>
<protein>
    <submittedName>
        <fullName evidence="4">Class I SAM-dependent methyltransferase</fullName>
        <ecNumber evidence="4">2.1.1.-</ecNumber>
    </submittedName>
</protein>
<organism evidence="4 5">
    <name type="scientific">Pseudohalocynthiibacter aestuariivivens</name>
    <dbReference type="NCBI Taxonomy" id="1591409"/>
    <lineage>
        <taxon>Bacteria</taxon>
        <taxon>Pseudomonadati</taxon>
        <taxon>Pseudomonadota</taxon>
        <taxon>Alphaproteobacteria</taxon>
        <taxon>Rhodobacterales</taxon>
        <taxon>Paracoccaceae</taxon>
        <taxon>Pseudohalocynthiibacter</taxon>
    </lineage>
</organism>
<keyword evidence="2 4" id="KW-0808">Transferase</keyword>
<dbReference type="InterPro" id="IPR041698">
    <property type="entry name" value="Methyltransf_25"/>
</dbReference>
<dbReference type="InterPro" id="IPR029063">
    <property type="entry name" value="SAM-dependent_MTases_sf"/>
</dbReference>
<keyword evidence="5" id="KW-1185">Reference proteome</keyword>
<feature type="domain" description="Methyltransferase" evidence="3">
    <location>
        <begin position="56"/>
        <end position="150"/>
    </location>
</feature>
<dbReference type="EC" id="2.1.1.-" evidence="4"/>
<sequence length="287" mass="31066">MPSDSLKLAANHDQQEFWSSEFGQKWVVHQQKLDTLFTEIKENLLARCDVRAGESVLDIGCGTGETTLALAASVGADGKVLGADISPTLLSLAKDRVFGIKNVNLVQEDAQMYRFEPEAFDLLASRFGLMFFADPVAAFSNLASALCPGGRAVFVTWDAPQRNPWSFLTKRAAIAQLGDAPVEPKRAPGQFAFAETDYVLEILSATGFTQCQAETLNLFLHIEGTPEDAAELATNIGPVSRLMNEYNGTEDDRLAIAAATTKAFAPFAVDGAMRVPARVHYFTAVKA</sequence>
<evidence type="ECO:0000313" key="4">
    <source>
        <dbReference type="EMBL" id="MFB9231164.1"/>
    </source>
</evidence>
<dbReference type="Pfam" id="PF13649">
    <property type="entry name" value="Methyltransf_25"/>
    <property type="match status" value="1"/>
</dbReference>
<proteinExistence type="predicted"/>
<dbReference type="RefSeq" id="WP_213890810.1">
    <property type="nucleotide sequence ID" value="NZ_JAGFNU010000014.1"/>
</dbReference>
<dbReference type="GO" id="GO:0008168">
    <property type="term" value="F:methyltransferase activity"/>
    <property type="evidence" value="ECO:0007669"/>
    <property type="project" value="UniProtKB-KW"/>
</dbReference>
<evidence type="ECO:0000256" key="2">
    <source>
        <dbReference type="ARBA" id="ARBA00022679"/>
    </source>
</evidence>
<dbReference type="PANTHER" id="PTHR43861">
    <property type="entry name" value="TRANS-ACONITATE 2-METHYLTRANSFERASE-RELATED"/>
    <property type="match status" value="1"/>
</dbReference>
<dbReference type="GO" id="GO:0032259">
    <property type="term" value="P:methylation"/>
    <property type="evidence" value="ECO:0007669"/>
    <property type="project" value="UniProtKB-KW"/>
</dbReference>
<comment type="caution">
    <text evidence="4">The sequence shown here is derived from an EMBL/GenBank/DDBJ whole genome shotgun (WGS) entry which is preliminary data.</text>
</comment>
<evidence type="ECO:0000313" key="5">
    <source>
        <dbReference type="Proteomes" id="UP001589683"/>
    </source>
</evidence>
<dbReference type="EMBL" id="JBHMEA010000015">
    <property type="protein sequence ID" value="MFB9231164.1"/>
    <property type="molecule type" value="Genomic_DNA"/>
</dbReference>
<dbReference type="CDD" id="cd02440">
    <property type="entry name" value="AdoMet_MTases"/>
    <property type="match status" value="1"/>
</dbReference>
<accession>A0ABV5JCJ2</accession>
<name>A0ABV5JCJ2_9RHOB</name>
<dbReference type="SUPFAM" id="SSF53335">
    <property type="entry name" value="S-adenosyl-L-methionine-dependent methyltransferases"/>
    <property type="match status" value="1"/>
</dbReference>